<dbReference type="RefSeq" id="WP_092607141.1">
    <property type="nucleotide sequence ID" value="NZ_FNHU01000001.1"/>
</dbReference>
<accession>A0A1G9S391</accession>
<evidence type="ECO:0000313" key="2">
    <source>
        <dbReference type="Proteomes" id="UP000199671"/>
    </source>
</evidence>
<reference evidence="1 2" key="1">
    <citation type="submission" date="2016-10" db="EMBL/GenBank/DDBJ databases">
        <authorList>
            <person name="de Groot N.N."/>
        </authorList>
    </citation>
    <scope>NUCLEOTIDE SEQUENCE [LARGE SCALE GENOMIC DNA]</scope>
    <source>
        <strain evidence="1 2">KPR-7B</strain>
    </source>
</reference>
<dbReference type="AlphaFoldDB" id="A0A1G9S391"/>
<evidence type="ECO:0000313" key="1">
    <source>
        <dbReference type="EMBL" id="SDM30048.1"/>
    </source>
</evidence>
<gene>
    <name evidence="1" type="ORF">SAMN04487766_101272</name>
</gene>
<dbReference type="EMBL" id="FNHU01000001">
    <property type="protein sequence ID" value="SDM30048.1"/>
    <property type="molecule type" value="Genomic_DNA"/>
</dbReference>
<dbReference type="NCBIfam" id="NF041551">
    <property type="entry name" value="YlcI_YnfO_N"/>
    <property type="match status" value="1"/>
</dbReference>
<protein>
    <recommendedName>
        <fullName evidence="3">Ribbon-helix-helix protein, copG family</fullName>
    </recommendedName>
</protein>
<name>A0A1G9S391_9ACTO</name>
<dbReference type="OrthoDB" id="3541837at2"/>
<organism evidence="1 2">
    <name type="scientific">Actinomyces ruminicola</name>
    <dbReference type="NCBI Taxonomy" id="332524"/>
    <lineage>
        <taxon>Bacteria</taxon>
        <taxon>Bacillati</taxon>
        <taxon>Actinomycetota</taxon>
        <taxon>Actinomycetes</taxon>
        <taxon>Actinomycetales</taxon>
        <taxon>Actinomycetaceae</taxon>
        <taxon>Actinomyces</taxon>
    </lineage>
</organism>
<dbReference type="Proteomes" id="UP000199671">
    <property type="component" value="Unassembled WGS sequence"/>
</dbReference>
<proteinExistence type="predicted"/>
<sequence>MSTQITVRLPDDVVAFLDDVVAAGQEPSRAALVTKALQREMRRWAALRDAELLREKGAADDLDELVAWTARNAEFGD</sequence>
<evidence type="ECO:0008006" key="3">
    <source>
        <dbReference type="Google" id="ProtNLM"/>
    </source>
</evidence>